<dbReference type="SMART" id="SM00986">
    <property type="entry name" value="UDG"/>
    <property type="match status" value="1"/>
</dbReference>
<reference evidence="10 11" key="1">
    <citation type="submission" date="2013-07" db="EMBL/GenBank/DDBJ databases">
        <title>Completed genome of Sphingomonas sanxanigenens NX02.</title>
        <authorList>
            <person name="Ma T."/>
            <person name="Huang H."/>
            <person name="Wu M."/>
            <person name="Li X."/>
            <person name="Li G."/>
        </authorList>
    </citation>
    <scope>NUCLEOTIDE SEQUENCE [LARGE SCALE GENOMIC DNA]</scope>
    <source>
        <strain evidence="10 11">NX02</strain>
    </source>
</reference>
<keyword evidence="6" id="KW-0411">Iron-sulfur</keyword>
<accession>W0AA22</accession>
<keyword evidence="1" id="KW-0004">4Fe-4S</keyword>
<dbReference type="Proteomes" id="UP000018851">
    <property type="component" value="Chromosome"/>
</dbReference>
<proteinExistence type="predicted"/>
<dbReference type="AlphaFoldDB" id="W0AA22"/>
<keyword evidence="7" id="KW-0234">DNA repair</keyword>
<dbReference type="SUPFAM" id="SSF52141">
    <property type="entry name" value="Uracil-DNA glycosylase-like"/>
    <property type="match status" value="1"/>
</dbReference>
<keyword evidence="2" id="KW-0479">Metal-binding</keyword>
<keyword evidence="4" id="KW-0378">Hydrolase</keyword>
<dbReference type="GO" id="GO:0051539">
    <property type="term" value="F:4 iron, 4 sulfur cluster binding"/>
    <property type="evidence" value="ECO:0007669"/>
    <property type="project" value="UniProtKB-KW"/>
</dbReference>
<evidence type="ECO:0000256" key="1">
    <source>
        <dbReference type="ARBA" id="ARBA00022485"/>
    </source>
</evidence>
<evidence type="ECO:0000313" key="10">
    <source>
        <dbReference type="EMBL" id="AHE53941.1"/>
    </source>
</evidence>
<dbReference type="PANTHER" id="PTHR33693">
    <property type="entry name" value="TYPE-5 URACIL-DNA GLYCOSYLASE"/>
    <property type="match status" value="1"/>
</dbReference>
<dbReference type="SMART" id="SM00987">
    <property type="entry name" value="UreE_C"/>
    <property type="match status" value="1"/>
</dbReference>
<evidence type="ECO:0000259" key="9">
    <source>
        <dbReference type="SMART" id="SM00986"/>
    </source>
</evidence>
<dbReference type="InterPro" id="IPR005122">
    <property type="entry name" value="Uracil-DNA_glycosylase-like"/>
</dbReference>
<feature type="compositionally biased region" description="Low complexity" evidence="8">
    <location>
        <begin position="38"/>
        <end position="48"/>
    </location>
</feature>
<dbReference type="InterPro" id="IPR051536">
    <property type="entry name" value="UDG_Type-4/5"/>
</dbReference>
<dbReference type="Gene3D" id="3.40.470.10">
    <property type="entry name" value="Uracil-DNA glycosylase-like domain"/>
    <property type="match status" value="1"/>
</dbReference>
<keyword evidence="11" id="KW-1185">Reference proteome</keyword>
<organism evidence="10 11">
    <name type="scientific">Sphingomonas sanxanigenens DSM 19645 = NX02</name>
    <dbReference type="NCBI Taxonomy" id="1123269"/>
    <lineage>
        <taxon>Bacteria</taxon>
        <taxon>Pseudomonadati</taxon>
        <taxon>Pseudomonadota</taxon>
        <taxon>Alphaproteobacteria</taxon>
        <taxon>Sphingomonadales</taxon>
        <taxon>Sphingomonadaceae</taxon>
        <taxon>Sphingomonas</taxon>
    </lineage>
</organism>
<evidence type="ECO:0000256" key="7">
    <source>
        <dbReference type="ARBA" id="ARBA00023204"/>
    </source>
</evidence>
<dbReference type="CDD" id="cd10030">
    <property type="entry name" value="UDG-F4_TTUDGA_SPO1dp_like"/>
    <property type="match status" value="1"/>
</dbReference>
<dbReference type="GO" id="GO:0006281">
    <property type="term" value="P:DNA repair"/>
    <property type="evidence" value="ECO:0007669"/>
    <property type="project" value="UniProtKB-KW"/>
</dbReference>
<dbReference type="PANTHER" id="PTHR33693:SF1">
    <property type="entry name" value="TYPE-4 URACIL-DNA GLYCOSYLASE"/>
    <property type="match status" value="1"/>
</dbReference>
<dbReference type="EMBL" id="CP006644">
    <property type="protein sequence ID" value="AHE53941.1"/>
    <property type="molecule type" value="Genomic_DNA"/>
</dbReference>
<keyword evidence="3" id="KW-0227">DNA damage</keyword>
<sequence length="245" mass="25989">MAWWHEAGVDLLVDDAPRNWLQPPRVATARGSSPTVEATATPVARQAPRPAPVPAAPVRPDLPDTLDALQAWIASDPAAPEARWGTPRIAPAGDPASGVMIVTDLPDEDDASEGRLLGGAAGRLFDRMLAAIGRDRASIYLGSLASARPVGGRIDSAHQDKLAHILGRHIQMARPKRLLLLGDAPNRALLGMGFLAARGSLRIINHGGIRIEAVASFHPRQLLKQPALKGEAWRDLLLLNGGPGQ</sequence>
<evidence type="ECO:0000256" key="6">
    <source>
        <dbReference type="ARBA" id="ARBA00023014"/>
    </source>
</evidence>
<evidence type="ECO:0000256" key="3">
    <source>
        <dbReference type="ARBA" id="ARBA00022763"/>
    </source>
</evidence>
<gene>
    <name evidence="10" type="ORF">NX02_11145</name>
</gene>
<feature type="region of interest" description="Disordered" evidence="8">
    <location>
        <begin position="25"/>
        <end position="53"/>
    </location>
</feature>
<protein>
    <recommendedName>
        <fullName evidence="9">Uracil-DNA glycosylase-like domain-containing protein</fullName>
    </recommendedName>
</protein>
<dbReference type="GO" id="GO:0046872">
    <property type="term" value="F:metal ion binding"/>
    <property type="evidence" value="ECO:0007669"/>
    <property type="project" value="UniProtKB-KW"/>
</dbReference>
<dbReference type="GO" id="GO:0097506">
    <property type="term" value="F:deaminated base DNA N-glycosylase activity"/>
    <property type="evidence" value="ECO:0007669"/>
    <property type="project" value="UniProtKB-ARBA"/>
</dbReference>
<evidence type="ECO:0000256" key="2">
    <source>
        <dbReference type="ARBA" id="ARBA00022723"/>
    </source>
</evidence>
<feature type="domain" description="Uracil-DNA glycosylase-like" evidence="9">
    <location>
        <begin position="90"/>
        <end position="237"/>
    </location>
</feature>
<name>W0AA22_9SPHN</name>
<evidence type="ECO:0000256" key="5">
    <source>
        <dbReference type="ARBA" id="ARBA00023004"/>
    </source>
</evidence>
<dbReference type="HOGENOM" id="CLU_044815_1_0_5"/>
<keyword evidence="5" id="KW-0408">Iron</keyword>
<evidence type="ECO:0000313" key="11">
    <source>
        <dbReference type="Proteomes" id="UP000018851"/>
    </source>
</evidence>
<dbReference type="Pfam" id="PF03167">
    <property type="entry name" value="UDG"/>
    <property type="match status" value="1"/>
</dbReference>
<dbReference type="InterPro" id="IPR036895">
    <property type="entry name" value="Uracil-DNA_glycosylase-like_sf"/>
</dbReference>
<dbReference type="STRING" id="1123269.NX02_11145"/>
<dbReference type="eggNOG" id="COG1573">
    <property type="taxonomic scope" value="Bacteria"/>
</dbReference>
<evidence type="ECO:0000256" key="8">
    <source>
        <dbReference type="SAM" id="MobiDB-lite"/>
    </source>
</evidence>
<evidence type="ECO:0000256" key="4">
    <source>
        <dbReference type="ARBA" id="ARBA00022801"/>
    </source>
</evidence>
<dbReference type="PATRIC" id="fig|1123269.5.peg.2166"/>
<dbReference type="KEGG" id="ssan:NX02_11145"/>